<keyword evidence="1" id="KW-1133">Transmembrane helix</keyword>
<evidence type="ECO:0000313" key="2">
    <source>
        <dbReference type="EMBL" id="PWS32584.1"/>
    </source>
</evidence>
<proteinExistence type="predicted"/>
<keyword evidence="1" id="KW-0472">Membrane</keyword>
<dbReference type="AlphaFoldDB" id="A0A317F0D9"/>
<evidence type="ECO:0000256" key="1">
    <source>
        <dbReference type="SAM" id="Phobius"/>
    </source>
</evidence>
<dbReference type="EMBL" id="QGNY01000002">
    <property type="protein sequence ID" value="PWS32584.1"/>
    <property type="molecule type" value="Genomic_DNA"/>
</dbReference>
<feature type="transmembrane region" description="Helical" evidence="1">
    <location>
        <begin position="86"/>
        <end position="107"/>
    </location>
</feature>
<reference evidence="3" key="1">
    <citation type="submission" date="2018-05" db="EMBL/GenBank/DDBJ databases">
        <title>Pedobacter paludis sp. nov., isolated from wetland soil.</title>
        <authorList>
            <person name="Zhang Y."/>
        </authorList>
    </citation>
    <scope>NUCLEOTIDE SEQUENCE [LARGE SCALE GENOMIC DNA]</scope>
    <source>
        <strain evidence="3">R-8</strain>
    </source>
</reference>
<comment type="caution">
    <text evidence="2">The sequence shown here is derived from an EMBL/GenBank/DDBJ whole genome shotgun (WGS) entry which is preliminary data.</text>
</comment>
<protein>
    <submittedName>
        <fullName evidence="2">Uncharacterized protein</fullName>
    </submittedName>
</protein>
<keyword evidence="1" id="KW-0812">Transmembrane</keyword>
<keyword evidence="3" id="KW-1185">Reference proteome</keyword>
<gene>
    <name evidence="2" type="ORF">DF947_05780</name>
</gene>
<dbReference type="Proteomes" id="UP000245391">
    <property type="component" value="Unassembled WGS sequence"/>
</dbReference>
<organism evidence="2 3">
    <name type="scientific">Pedobacter paludis</name>
    <dbReference type="NCBI Taxonomy" id="2203212"/>
    <lineage>
        <taxon>Bacteria</taxon>
        <taxon>Pseudomonadati</taxon>
        <taxon>Bacteroidota</taxon>
        <taxon>Sphingobacteriia</taxon>
        <taxon>Sphingobacteriales</taxon>
        <taxon>Sphingobacteriaceae</taxon>
        <taxon>Pedobacter</taxon>
    </lineage>
</organism>
<evidence type="ECO:0000313" key="3">
    <source>
        <dbReference type="Proteomes" id="UP000245391"/>
    </source>
</evidence>
<name>A0A317F0D9_9SPHI</name>
<feature type="transmembrane region" description="Helical" evidence="1">
    <location>
        <begin position="51"/>
        <end position="74"/>
    </location>
</feature>
<accession>A0A317F0D9</accession>
<sequence>MNVQNSKLRAGTYCIIRLLILAFAILIFYNFADYLLPEYIREDQFSFVGALNLFLQLTFCFCLFYGVFIFFEFNKFRKKGLADLRNMAFIVSIMNILILLASLFFTLKCN</sequence>
<feature type="transmembrane region" description="Helical" evidence="1">
    <location>
        <begin position="12"/>
        <end position="31"/>
    </location>
</feature>